<feature type="compositionally biased region" description="Basic and acidic residues" evidence="1">
    <location>
        <begin position="123"/>
        <end position="136"/>
    </location>
</feature>
<organism evidence="2">
    <name type="scientific">Micrurus spixii</name>
    <name type="common">Amazon coral snake</name>
    <dbReference type="NCBI Taxonomy" id="129469"/>
    <lineage>
        <taxon>Eukaryota</taxon>
        <taxon>Metazoa</taxon>
        <taxon>Chordata</taxon>
        <taxon>Craniata</taxon>
        <taxon>Vertebrata</taxon>
        <taxon>Euteleostomi</taxon>
        <taxon>Lepidosauria</taxon>
        <taxon>Squamata</taxon>
        <taxon>Bifurcata</taxon>
        <taxon>Unidentata</taxon>
        <taxon>Episquamata</taxon>
        <taxon>Toxicofera</taxon>
        <taxon>Serpentes</taxon>
        <taxon>Colubroidea</taxon>
        <taxon>Elapidae</taxon>
        <taxon>Elapinae</taxon>
        <taxon>Micrurus</taxon>
    </lineage>
</organism>
<name>A0A2D4M499_9SAUR</name>
<evidence type="ECO:0000313" key="2">
    <source>
        <dbReference type="EMBL" id="LAB27803.1"/>
    </source>
</evidence>
<dbReference type="EMBL" id="IACM01062699">
    <property type="protein sequence ID" value="LAB27803.1"/>
    <property type="molecule type" value="Transcribed_RNA"/>
</dbReference>
<dbReference type="AlphaFoldDB" id="A0A2D4M499"/>
<reference evidence="2" key="1">
    <citation type="submission" date="2017-07" db="EMBL/GenBank/DDBJ databases">
        <authorList>
            <person name="Mikheyev A."/>
            <person name="Grau M."/>
        </authorList>
    </citation>
    <scope>NUCLEOTIDE SEQUENCE</scope>
    <source>
        <tissue evidence="2">Venom_gland</tissue>
    </source>
</reference>
<reference evidence="2" key="2">
    <citation type="submission" date="2017-11" db="EMBL/GenBank/DDBJ databases">
        <title>Coralsnake Venomics: Analyses of Venom Gland Transcriptomes and Proteomes of Six Brazilian Taxa.</title>
        <authorList>
            <person name="Aird S.D."/>
            <person name="Jorge da Silva N."/>
            <person name="Qiu L."/>
            <person name="Villar-Briones A."/>
            <person name="Aparecida-Saddi V."/>
            <person name="Campos-Telles M.P."/>
            <person name="Grau M."/>
            <person name="Mikheyev A.S."/>
        </authorList>
    </citation>
    <scope>NUCLEOTIDE SEQUENCE</scope>
    <source>
        <tissue evidence="2">Venom_gland</tissue>
    </source>
</reference>
<feature type="compositionally biased region" description="Basic residues" evidence="1">
    <location>
        <begin position="73"/>
        <end position="92"/>
    </location>
</feature>
<evidence type="ECO:0000256" key="1">
    <source>
        <dbReference type="SAM" id="MobiDB-lite"/>
    </source>
</evidence>
<feature type="region of interest" description="Disordered" evidence="1">
    <location>
        <begin position="69"/>
        <end position="136"/>
    </location>
</feature>
<protein>
    <submittedName>
        <fullName evidence="2">Uncharacterized protein</fullName>
    </submittedName>
</protein>
<accession>A0A2D4M499</accession>
<sequence length="136" mass="16002">MASLLEELKTELKKWKEEAQEGRGVFGSVFQFLEMDILDYEKQQGMLLEQEGRDKEEAIFNDYVISHGGGKERARKRVKNLRLGKTAKRKNSLRNNYNTRKKQKRGLQRRELESERQGVNGGNEKKTEEKERKTEI</sequence>
<proteinExistence type="predicted"/>